<evidence type="ECO:0000256" key="2">
    <source>
        <dbReference type="ARBA" id="ARBA00023125"/>
    </source>
</evidence>
<dbReference type="RefSeq" id="WP_166667639.1">
    <property type="nucleotide sequence ID" value="NZ_SODD01000068.1"/>
</dbReference>
<dbReference type="InterPro" id="IPR009057">
    <property type="entry name" value="Homeodomain-like_sf"/>
</dbReference>
<dbReference type="EMBL" id="SODD01000068">
    <property type="protein sequence ID" value="TDW08632.1"/>
    <property type="molecule type" value="Genomic_DNA"/>
</dbReference>
<evidence type="ECO:0000313" key="5">
    <source>
        <dbReference type="EMBL" id="TDW08632.1"/>
    </source>
</evidence>
<evidence type="ECO:0000256" key="3">
    <source>
        <dbReference type="ARBA" id="ARBA00023163"/>
    </source>
</evidence>
<feature type="domain" description="HTH rpiR-type" evidence="4">
    <location>
        <begin position="1"/>
        <end position="76"/>
    </location>
</feature>
<keyword evidence="2" id="KW-0238">DNA-binding</keyword>
<dbReference type="GO" id="GO:0003677">
    <property type="term" value="F:DNA binding"/>
    <property type="evidence" value="ECO:0007669"/>
    <property type="project" value="UniProtKB-KW"/>
</dbReference>
<dbReference type="AlphaFoldDB" id="A0A4V3G619"/>
<dbReference type="InterPro" id="IPR047640">
    <property type="entry name" value="RpiR-like"/>
</dbReference>
<dbReference type="CDD" id="cd05013">
    <property type="entry name" value="SIS_RpiR"/>
    <property type="match status" value="1"/>
</dbReference>
<dbReference type="InterPro" id="IPR000281">
    <property type="entry name" value="HTH_RpiR"/>
</dbReference>
<gene>
    <name evidence="5" type="ORF">EDD63_1684</name>
</gene>
<dbReference type="InterPro" id="IPR035472">
    <property type="entry name" value="RpiR-like_SIS"/>
</dbReference>
<dbReference type="InterPro" id="IPR046348">
    <property type="entry name" value="SIS_dom_sf"/>
</dbReference>
<proteinExistence type="predicted"/>
<dbReference type="SUPFAM" id="SSF53697">
    <property type="entry name" value="SIS domain"/>
    <property type="match status" value="1"/>
</dbReference>
<name>A0A4V3G619_9FIRM</name>
<dbReference type="InterPro" id="IPR001347">
    <property type="entry name" value="SIS_dom"/>
</dbReference>
<keyword evidence="6" id="KW-1185">Reference proteome</keyword>
<dbReference type="GO" id="GO:1901135">
    <property type="term" value="P:carbohydrate derivative metabolic process"/>
    <property type="evidence" value="ECO:0007669"/>
    <property type="project" value="InterPro"/>
</dbReference>
<keyword evidence="3" id="KW-0804">Transcription</keyword>
<dbReference type="GO" id="GO:0003700">
    <property type="term" value="F:DNA-binding transcription factor activity"/>
    <property type="evidence" value="ECO:0007669"/>
    <property type="project" value="InterPro"/>
</dbReference>
<reference evidence="5 6" key="1">
    <citation type="submission" date="2019-03" db="EMBL/GenBank/DDBJ databases">
        <title>Genomic Encyclopedia of Type Strains, Phase IV (KMG-IV): sequencing the most valuable type-strain genomes for metagenomic binning, comparative biology and taxonomic classification.</title>
        <authorList>
            <person name="Goeker M."/>
        </authorList>
    </citation>
    <scope>NUCLEOTIDE SEQUENCE [LARGE SCALE GENOMIC DNA]</scope>
    <source>
        <strain evidence="5 6">DSM 28867</strain>
    </source>
</reference>
<evidence type="ECO:0000259" key="4">
    <source>
        <dbReference type="PROSITE" id="PS51071"/>
    </source>
</evidence>
<keyword evidence="1" id="KW-0805">Transcription regulation</keyword>
<evidence type="ECO:0000313" key="6">
    <source>
        <dbReference type="Proteomes" id="UP000294743"/>
    </source>
</evidence>
<dbReference type="GO" id="GO:0097367">
    <property type="term" value="F:carbohydrate derivative binding"/>
    <property type="evidence" value="ECO:0007669"/>
    <property type="project" value="InterPro"/>
</dbReference>
<dbReference type="Gene3D" id="1.10.10.10">
    <property type="entry name" value="Winged helix-like DNA-binding domain superfamily/Winged helix DNA-binding domain"/>
    <property type="match status" value="1"/>
</dbReference>
<dbReference type="SUPFAM" id="SSF46689">
    <property type="entry name" value="Homeodomain-like"/>
    <property type="match status" value="1"/>
</dbReference>
<dbReference type="Pfam" id="PF01418">
    <property type="entry name" value="HTH_6"/>
    <property type="match status" value="1"/>
</dbReference>
<dbReference type="PANTHER" id="PTHR30514:SF10">
    <property type="entry name" value="MURR_RPIR FAMILY TRANSCRIPTIONAL REGULATOR"/>
    <property type="match status" value="1"/>
</dbReference>
<organism evidence="5 6">
    <name type="scientific">Breznakia blatticola</name>
    <dbReference type="NCBI Taxonomy" id="1754012"/>
    <lineage>
        <taxon>Bacteria</taxon>
        <taxon>Bacillati</taxon>
        <taxon>Bacillota</taxon>
        <taxon>Erysipelotrichia</taxon>
        <taxon>Erysipelotrichales</taxon>
        <taxon>Erysipelotrichaceae</taxon>
        <taxon>Breznakia</taxon>
    </lineage>
</organism>
<dbReference type="PROSITE" id="PS51071">
    <property type="entry name" value="HTH_RPIR"/>
    <property type="match status" value="1"/>
</dbReference>
<dbReference type="Pfam" id="PF01380">
    <property type="entry name" value="SIS"/>
    <property type="match status" value="1"/>
</dbReference>
<comment type="caution">
    <text evidence="5">The sequence shown here is derived from an EMBL/GenBank/DDBJ whole genome shotgun (WGS) entry which is preliminary data.</text>
</comment>
<sequence length="276" mass="31340">MLLIDTLKNQNNFSDTEIVISNYILGNIRQVTEMNIHTLANNTFCSIATISRFCKKLKFTNFSAFKLQLVAEVYNPLMDANRVEYNFPFEKEDHSDEIAKKLVNLSNQTLNDTYQNIDIEKIHAAATLVDNADQIDIFANGNSLVTAIDLHNKMLWMGKNSNLEIVRGFQFIKSQVKVKNKITIIISYYGIDEESIKIARAMHESKTPYILITGPKLNPLCTFASVVIQVTPAEEFNDKLAPISSRIALTYVSDLLYSIVFSLNYEKNKQNVSSHL</sequence>
<dbReference type="Gene3D" id="3.40.50.10490">
    <property type="entry name" value="Glucose-6-phosphate isomerase like protein, domain 1"/>
    <property type="match status" value="1"/>
</dbReference>
<accession>A0A4V3G619</accession>
<dbReference type="InterPro" id="IPR036388">
    <property type="entry name" value="WH-like_DNA-bd_sf"/>
</dbReference>
<dbReference type="Proteomes" id="UP000294743">
    <property type="component" value="Unassembled WGS sequence"/>
</dbReference>
<evidence type="ECO:0000256" key="1">
    <source>
        <dbReference type="ARBA" id="ARBA00023015"/>
    </source>
</evidence>
<dbReference type="PANTHER" id="PTHR30514">
    <property type="entry name" value="GLUCOKINASE"/>
    <property type="match status" value="1"/>
</dbReference>
<protein>
    <submittedName>
        <fullName evidence="5">RpiR family transcriptional regulator</fullName>
    </submittedName>
</protein>